<dbReference type="PROSITE" id="PS51318">
    <property type="entry name" value="TAT"/>
    <property type="match status" value="1"/>
</dbReference>
<comment type="caution">
    <text evidence="2">The sequence shown here is derived from an EMBL/GenBank/DDBJ whole genome shotgun (WGS) entry which is preliminary data.</text>
</comment>
<dbReference type="InterPro" id="IPR006311">
    <property type="entry name" value="TAT_signal"/>
</dbReference>
<organism evidence="2 3">
    <name type="scientific">Conexibacter arvalis</name>
    <dbReference type="NCBI Taxonomy" id="912552"/>
    <lineage>
        <taxon>Bacteria</taxon>
        <taxon>Bacillati</taxon>
        <taxon>Actinomycetota</taxon>
        <taxon>Thermoleophilia</taxon>
        <taxon>Solirubrobacterales</taxon>
        <taxon>Conexibacteraceae</taxon>
        <taxon>Conexibacter</taxon>
    </lineage>
</organism>
<dbReference type="InterPro" id="IPR012338">
    <property type="entry name" value="Beta-lactam/transpept-like"/>
</dbReference>
<reference evidence="2 3" key="1">
    <citation type="submission" date="2020-08" db="EMBL/GenBank/DDBJ databases">
        <title>Genomic Encyclopedia of Archaeal and Bacterial Type Strains, Phase II (KMG-II): from individual species to whole genera.</title>
        <authorList>
            <person name="Goeker M."/>
        </authorList>
    </citation>
    <scope>NUCLEOTIDE SEQUENCE [LARGE SCALE GENOMIC DNA]</scope>
    <source>
        <strain evidence="2 3">DSM 23288</strain>
    </source>
</reference>
<gene>
    <name evidence="2" type="ORF">BDZ31_000954</name>
</gene>
<feature type="chain" id="PRO_5033060742" description="Beta-lactamase-related domain-containing protein" evidence="1">
    <location>
        <begin position="36"/>
        <end position="609"/>
    </location>
</feature>
<dbReference type="AlphaFoldDB" id="A0A840IAU9"/>
<dbReference type="EMBL" id="JACHNU010000001">
    <property type="protein sequence ID" value="MBB4661381.1"/>
    <property type="molecule type" value="Genomic_DNA"/>
</dbReference>
<accession>A0A840IAU9</accession>
<dbReference type="RefSeq" id="WP_183339499.1">
    <property type="nucleotide sequence ID" value="NZ_JACHNU010000001.1"/>
</dbReference>
<feature type="signal peptide" evidence="1">
    <location>
        <begin position="1"/>
        <end position="35"/>
    </location>
</feature>
<protein>
    <recommendedName>
        <fullName evidence="4">Beta-lactamase-related domain-containing protein</fullName>
    </recommendedName>
</protein>
<dbReference type="SUPFAM" id="SSF56601">
    <property type="entry name" value="beta-lactamase/transpeptidase-like"/>
    <property type="match status" value="1"/>
</dbReference>
<evidence type="ECO:0000313" key="3">
    <source>
        <dbReference type="Proteomes" id="UP000585272"/>
    </source>
</evidence>
<evidence type="ECO:0000256" key="1">
    <source>
        <dbReference type="SAM" id="SignalP"/>
    </source>
</evidence>
<evidence type="ECO:0008006" key="4">
    <source>
        <dbReference type="Google" id="ProtNLM"/>
    </source>
</evidence>
<evidence type="ECO:0000313" key="2">
    <source>
        <dbReference type="EMBL" id="MBB4661381.1"/>
    </source>
</evidence>
<name>A0A840IAU9_9ACTN</name>
<dbReference type="Gene3D" id="3.40.710.10">
    <property type="entry name" value="DD-peptidase/beta-lactamase superfamily"/>
    <property type="match status" value="1"/>
</dbReference>
<sequence length="609" mass="64329">MSRSTGMRPAARARRRAVAGLSTTAAALAAGLALAATAAAIPVPDDPLTGSGAVARTLLTRADLTSGASTAPVSDGAFALPAAAAPPRHDFEGTLTLENTATGGGFKEIVDTDSRTSRADSPWKHLPPFSVTLVQNGSHLIPTKRGLTYTGSPTYNLVVSPGRVWSESGDGGMTRAALPFALVERNANCVHNGVLTFLFDDATTTQARYQVTQETCRYQKNDMWGQLPVTVRRFAVPGAAAIEDAYATEVGDRLPTKPIAALATDHPSAGLDLSRFGGGISAAHMSAYGVVVNGVNYTGGCGTRYGTYAFCDQLLLPSYSTAKSAFAGTAFMRLAQLYGGSVANESIGRWVPETAGAAGTWSDVTLDNALDMATGNYALAGYESDENSLKMTAFLTAESYADKMAKALVFPRKATPGTKWIYHTSDTFLATRAQNAILRSHQGSGAEIFAMLRDDVFKPLKLAPETWESERTDNSPTGAAWGGYGLVWTTDAIAKVAKLHNNDGGRIAGAQVLSPTALAASMQRDPADRGLTTSGPTPFKYNNGFWALQFTPAAYPQYRCSFYVPFMSGYGGITVAMAPNGATYYYFSDNNEFAWAGAVNETAKIAPMC</sequence>
<proteinExistence type="predicted"/>
<dbReference type="Proteomes" id="UP000585272">
    <property type="component" value="Unassembled WGS sequence"/>
</dbReference>
<keyword evidence="1" id="KW-0732">Signal</keyword>
<keyword evidence="3" id="KW-1185">Reference proteome</keyword>